<feature type="compositionally biased region" description="Low complexity" evidence="1">
    <location>
        <begin position="674"/>
        <end position="690"/>
    </location>
</feature>
<dbReference type="EMBL" id="MCGQ01000013">
    <property type="protein sequence ID" value="OXY95762.1"/>
    <property type="molecule type" value="Genomic_DNA"/>
</dbReference>
<feature type="compositionally biased region" description="Polar residues" evidence="1">
    <location>
        <begin position="428"/>
        <end position="442"/>
    </location>
</feature>
<protein>
    <recommendedName>
        <fullName evidence="4">Syndecan 1</fullName>
    </recommendedName>
</protein>
<feature type="compositionally biased region" description="Polar residues" evidence="1">
    <location>
        <begin position="638"/>
        <end position="652"/>
    </location>
</feature>
<accession>A0A233SJE9</accession>
<sequence>MAWRDRLRRRAAGRPDTAERPRRAGRTGAPVTAPSGAGPDPGTPGGSGSAAPVPSVPHDWDGGWRRTAAPELTLSRAPLGVSDGLTFRAGLAAWQNPSFDTGLGHALRPTAPTGLVRGVTRPAAAQPTHTGGGPLLLRALRPAGVEAPQGDGNPDAGTPAGTARTPHGRTPQVRPSSGREVPSGPSPSGPLPSAPVVRPSGGTGAGEAGSGAEPVVARPGGNSDNSAAGEGRSGSAPRTRGLTSGDSPAVLSSSPSPVQRAAAPGTAPVVTPADTGRPPVAREIPLVRRVVVLPGTAADGGVARSVSDGSASATRAGASGRDSGSASRPSAGSAGRTPSGPAARPAGAQSAGGGGQPEASRASGAEASDPAVRLRPVGPRLTVARRPAGPVRRIPALRPAATPATAGSAAPGASGPASAEAAPAGTGMPSTGPVQRAATRTASRAPLGAPLSELPATAAPAPHAAHAPQPPPGAGSMSGRTLPVVQRHPEGTAEGAAGTSRLADSGASGMAHGTSRPADSEGKGTAHGIPDGPAEPRRTPGPGRSGARVRGGLGAPLPALPPSADVTGSAAPGARAARPAPSPDVPRGLAHQDRGAGAAPAPSATDRDRTPGEAAPLRREEGGADAPLLGAVDVQRSLADQPTTAGTTSPRPTSHGDGPATPLVTPSPVGVPEGAAGTAGSAGNAPRSGVTSGGPVPGGQRPQGPGAPGPVVVARAMADGTQGSGTPAAGPPSAPAAPHVLGAADARPPGAADPRVLTATRSGAHSAPAALRSLQLLHARPLTVNTRAPEGVAQPAASRTGGRPVVAARWPGASAARQGEPAPPTGASARPSRSPSPSAGTPARSRVQRAATAHGPESSGVRSTSSPATPRVQRAATAYGPDNSGVRNTGSPGNVQRVPVVRPAPPGPETSGALARADAVPGRPLPVTAPQAPPLADRPPATSAPAPAPAPEGTVPVVRPRNVEPGPRPAAGGGGNSPTAPPVQRAVSGAGNTGSKGVPPKAAPARGKQQPSGTPTTSSMSAASGKRTAHRAEAPQDPGIDLDDLARRLLDPMARLLRTELRRGRERTGRPYDGRR</sequence>
<feature type="compositionally biased region" description="Pro residues" evidence="1">
    <location>
        <begin position="184"/>
        <end position="193"/>
    </location>
</feature>
<feature type="compositionally biased region" description="Polar residues" evidence="1">
    <location>
        <begin position="1009"/>
        <end position="1022"/>
    </location>
</feature>
<feature type="compositionally biased region" description="Low complexity" evidence="1">
    <location>
        <begin position="244"/>
        <end position="273"/>
    </location>
</feature>
<feature type="compositionally biased region" description="Low complexity" evidence="1">
    <location>
        <begin position="135"/>
        <end position="144"/>
    </location>
</feature>
<feature type="compositionally biased region" description="Polar residues" evidence="1">
    <location>
        <begin position="885"/>
        <end position="894"/>
    </location>
</feature>
<dbReference type="Proteomes" id="UP000215483">
    <property type="component" value="Unassembled WGS sequence"/>
</dbReference>
<gene>
    <name evidence="2" type="ORF">BEK98_16685</name>
</gene>
<feature type="compositionally biased region" description="Low complexity" evidence="1">
    <location>
        <begin position="698"/>
        <end position="728"/>
    </location>
</feature>
<dbReference type="AlphaFoldDB" id="A0A233SJE9"/>
<feature type="compositionally biased region" description="Low complexity" evidence="1">
    <location>
        <begin position="307"/>
        <end position="349"/>
    </location>
</feature>
<evidence type="ECO:0008006" key="4">
    <source>
        <dbReference type="Google" id="ProtNLM"/>
    </source>
</evidence>
<feature type="compositionally biased region" description="Basic residues" evidence="1">
    <location>
        <begin position="1"/>
        <end position="12"/>
    </location>
</feature>
<organism evidence="2 3">
    <name type="scientific">Streptomyces diastatochromogenes</name>
    <dbReference type="NCBI Taxonomy" id="42236"/>
    <lineage>
        <taxon>Bacteria</taxon>
        <taxon>Bacillati</taxon>
        <taxon>Actinomycetota</taxon>
        <taxon>Actinomycetes</taxon>
        <taxon>Kitasatosporales</taxon>
        <taxon>Streptomycetaceae</taxon>
        <taxon>Streptomyces</taxon>
    </lineage>
</organism>
<dbReference type="OrthoDB" id="4339172at2"/>
<feature type="compositionally biased region" description="Low complexity" evidence="1">
    <location>
        <begin position="562"/>
        <end position="579"/>
    </location>
</feature>
<feature type="region of interest" description="Disordered" evidence="1">
    <location>
        <begin position="121"/>
        <end position="767"/>
    </location>
</feature>
<evidence type="ECO:0000256" key="1">
    <source>
        <dbReference type="SAM" id="MobiDB-lite"/>
    </source>
</evidence>
<dbReference type="RefSeq" id="WP_094217361.1">
    <property type="nucleotide sequence ID" value="NZ_MCGQ01000013.1"/>
</dbReference>
<reference evidence="2 3" key="1">
    <citation type="submission" date="2016-07" db="EMBL/GenBank/DDBJ databases">
        <title>Draft genome of Streptomyces diastatochromogenes.</title>
        <authorList>
            <person name="Podduturi R."/>
            <person name="Lukassen M.B."/>
            <person name="Clausen N."/>
            <person name="Nielsen J.L."/>
            <person name="Jorgensen N.O."/>
        </authorList>
    </citation>
    <scope>NUCLEOTIDE SEQUENCE [LARGE SCALE GENOMIC DNA]</scope>
    <source>
        <strain evidence="2 3">DSM 40608</strain>
    </source>
</reference>
<feature type="compositionally biased region" description="Basic and acidic residues" evidence="1">
    <location>
        <begin position="605"/>
        <end position="622"/>
    </location>
</feature>
<feature type="compositionally biased region" description="Low complexity" evidence="1">
    <location>
        <begin position="736"/>
        <end position="755"/>
    </location>
</feature>
<feature type="region of interest" description="Disordered" evidence="1">
    <location>
        <begin position="1"/>
        <end position="64"/>
    </location>
</feature>
<keyword evidence="3" id="KW-1185">Reference proteome</keyword>
<evidence type="ECO:0000313" key="2">
    <source>
        <dbReference type="EMBL" id="OXY95762.1"/>
    </source>
</evidence>
<evidence type="ECO:0000313" key="3">
    <source>
        <dbReference type="Proteomes" id="UP000215483"/>
    </source>
</evidence>
<comment type="caution">
    <text evidence="2">The sequence shown here is derived from an EMBL/GenBank/DDBJ whole genome shotgun (WGS) entry which is preliminary data.</text>
</comment>
<feature type="region of interest" description="Disordered" evidence="1">
    <location>
        <begin position="785"/>
        <end position="1045"/>
    </location>
</feature>
<proteinExistence type="predicted"/>
<feature type="compositionally biased region" description="Low complexity" evidence="1">
    <location>
        <begin position="825"/>
        <end position="845"/>
    </location>
</feature>
<name>A0A233SJE9_STRDA</name>
<feature type="compositionally biased region" description="Low complexity" evidence="1">
    <location>
        <begin position="455"/>
        <end position="467"/>
    </location>
</feature>
<feature type="compositionally biased region" description="Low complexity" evidence="1">
    <location>
        <begin position="392"/>
        <end position="427"/>
    </location>
</feature>